<evidence type="ECO:0000256" key="4">
    <source>
        <dbReference type="ARBA" id="ARBA00023004"/>
    </source>
</evidence>
<dbReference type="InterPro" id="IPR012292">
    <property type="entry name" value="Globin/Proto"/>
</dbReference>
<sequence>MAAVQQDTGADVRIDVARECRSSCQVKDPAAKSTLYDKLGSAEAVEACVKVFYTKLLADPDLVRFFEGVNMKLLAYKQGGLPTFLDVGQAFSAARLEEDSWLHQAAAHGWRMVFAGDDTWLQLLPPALFSQALPLPSLNIHDLHTVDDGVWQALQQHLSAPWSWDLLAVHYLGVDHAGHSHGVNSPAMALKLQQLDRQVEQVAEQLVAQAAPGQPFSRTLLLLLSDHGQTLGGDHGGSSSPEVNAVAAHFVATMTELGVATEHIEQATQVLLSGPFWAIITTIIITIAIITITIVV</sequence>
<keyword evidence="4" id="KW-0408">Iron</keyword>
<name>A0A6A0A1V2_HAELA</name>
<dbReference type="GO" id="GO:0006506">
    <property type="term" value="P:GPI anchor biosynthetic process"/>
    <property type="evidence" value="ECO:0007669"/>
    <property type="project" value="InterPro"/>
</dbReference>
<dbReference type="InterPro" id="IPR009050">
    <property type="entry name" value="Globin-like_sf"/>
</dbReference>
<dbReference type="SUPFAM" id="SSF46458">
    <property type="entry name" value="Globin-like"/>
    <property type="match status" value="1"/>
</dbReference>
<gene>
    <name evidence="6" type="ORF">HaLaN_23216</name>
</gene>
<dbReference type="GO" id="GO:0051377">
    <property type="term" value="F:mannose-ethanolamine phosphotransferase activity"/>
    <property type="evidence" value="ECO:0007669"/>
    <property type="project" value="TreeGrafter"/>
</dbReference>
<dbReference type="InterPro" id="IPR002591">
    <property type="entry name" value="Phosphodiest/P_Trfase"/>
</dbReference>
<keyword evidence="2" id="KW-0349">Heme</keyword>
<feature type="non-terminal residue" evidence="6">
    <location>
        <position position="296"/>
    </location>
</feature>
<evidence type="ECO:0000256" key="1">
    <source>
        <dbReference type="ARBA" id="ARBA00022448"/>
    </source>
</evidence>
<feature type="transmembrane region" description="Helical" evidence="5">
    <location>
        <begin position="276"/>
        <end position="295"/>
    </location>
</feature>
<dbReference type="AlphaFoldDB" id="A0A6A0A1V2"/>
<evidence type="ECO:0000256" key="3">
    <source>
        <dbReference type="ARBA" id="ARBA00022723"/>
    </source>
</evidence>
<dbReference type="Gene3D" id="3.40.720.10">
    <property type="entry name" value="Alkaline Phosphatase, subunit A"/>
    <property type="match status" value="1"/>
</dbReference>
<dbReference type="GO" id="GO:0019825">
    <property type="term" value="F:oxygen binding"/>
    <property type="evidence" value="ECO:0007669"/>
    <property type="project" value="InterPro"/>
</dbReference>
<evidence type="ECO:0000256" key="5">
    <source>
        <dbReference type="SAM" id="Phobius"/>
    </source>
</evidence>
<reference evidence="6 7" key="1">
    <citation type="submission" date="2020-02" db="EMBL/GenBank/DDBJ databases">
        <title>Draft genome sequence of Haematococcus lacustris strain NIES-144.</title>
        <authorList>
            <person name="Morimoto D."/>
            <person name="Nakagawa S."/>
            <person name="Yoshida T."/>
            <person name="Sawayama S."/>
        </authorList>
    </citation>
    <scope>NUCLEOTIDE SEQUENCE [LARGE SCALE GENOMIC DNA]</scope>
    <source>
        <strain evidence="6 7">NIES-144</strain>
    </source>
</reference>
<keyword evidence="7" id="KW-1185">Reference proteome</keyword>
<dbReference type="InterPro" id="IPR017850">
    <property type="entry name" value="Alkaline_phosphatase_core_sf"/>
</dbReference>
<comment type="caution">
    <text evidence="6">The sequence shown here is derived from an EMBL/GenBank/DDBJ whole genome shotgun (WGS) entry which is preliminary data.</text>
</comment>
<dbReference type="Gene3D" id="1.10.490.10">
    <property type="entry name" value="Globins"/>
    <property type="match status" value="1"/>
</dbReference>
<keyword evidence="5" id="KW-0472">Membrane</keyword>
<dbReference type="Proteomes" id="UP000485058">
    <property type="component" value="Unassembled WGS sequence"/>
</dbReference>
<keyword evidence="5" id="KW-1133">Transmembrane helix</keyword>
<proteinExistence type="predicted"/>
<dbReference type="GO" id="GO:0020037">
    <property type="term" value="F:heme binding"/>
    <property type="evidence" value="ECO:0007669"/>
    <property type="project" value="InterPro"/>
</dbReference>
<dbReference type="GO" id="GO:0046872">
    <property type="term" value="F:metal ion binding"/>
    <property type="evidence" value="ECO:0007669"/>
    <property type="project" value="UniProtKB-KW"/>
</dbReference>
<evidence type="ECO:0000313" key="6">
    <source>
        <dbReference type="EMBL" id="GFH25278.1"/>
    </source>
</evidence>
<dbReference type="PANTHER" id="PTHR23071:SF1">
    <property type="entry name" value="GPI ETHANOLAMINE PHOSPHATE TRANSFERASE 3"/>
    <property type="match status" value="1"/>
</dbReference>
<keyword evidence="5" id="KW-0812">Transmembrane</keyword>
<feature type="non-terminal residue" evidence="6">
    <location>
        <position position="1"/>
    </location>
</feature>
<dbReference type="InterPro" id="IPR001486">
    <property type="entry name" value="Hemoglobin_trunc"/>
</dbReference>
<dbReference type="EMBL" id="BLLF01002770">
    <property type="protein sequence ID" value="GFH25278.1"/>
    <property type="molecule type" value="Genomic_DNA"/>
</dbReference>
<dbReference type="PANTHER" id="PTHR23071">
    <property type="entry name" value="PHOSPHATIDYLINOSITOL GLYCAN"/>
    <property type="match status" value="1"/>
</dbReference>
<accession>A0A6A0A1V2</accession>
<evidence type="ECO:0008006" key="8">
    <source>
        <dbReference type="Google" id="ProtNLM"/>
    </source>
</evidence>
<dbReference type="Pfam" id="PF01152">
    <property type="entry name" value="Bac_globin"/>
    <property type="match status" value="1"/>
</dbReference>
<dbReference type="Pfam" id="PF01663">
    <property type="entry name" value="Phosphodiest"/>
    <property type="match status" value="1"/>
</dbReference>
<evidence type="ECO:0000256" key="2">
    <source>
        <dbReference type="ARBA" id="ARBA00022617"/>
    </source>
</evidence>
<organism evidence="6 7">
    <name type="scientific">Haematococcus lacustris</name>
    <name type="common">Green alga</name>
    <name type="synonym">Haematococcus pluvialis</name>
    <dbReference type="NCBI Taxonomy" id="44745"/>
    <lineage>
        <taxon>Eukaryota</taxon>
        <taxon>Viridiplantae</taxon>
        <taxon>Chlorophyta</taxon>
        <taxon>core chlorophytes</taxon>
        <taxon>Chlorophyceae</taxon>
        <taxon>CS clade</taxon>
        <taxon>Chlamydomonadales</taxon>
        <taxon>Haematococcaceae</taxon>
        <taxon>Haematococcus</taxon>
    </lineage>
</organism>
<dbReference type="SUPFAM" id="SSF53649">
    <property type="entry name" value="Alkaline phosphatase-like"/>
    <property type="match status" value="1"/>
</dbReference>
<dbReference type="GO" id="GO:0005789">
    <property type="term" value="C:endoplasmic reticulum membrane"/>
    <property type="evidence" value="ECO:0007669"/>
    <property type="project" value="TreeGrafter"/>
</dbReference>
<keyword evidence="3" id="KW-0479">Metal-binding</keyword>
<dbReference type="InterPro" id="IPR039524">
    <property type="entry name" value="PIGO/GPI13"/>
</dbReference>
<keyword evidence="1" id="KW-0813">Transport</keyword>
<evidence type="ECO:0000313" key="7">
    <source>
        <dbReference type="Proteomes" id="UP000485058"/>
    </source>
</evidence>
<protein>
    <recommendedName>
        <fullName evidence="8">GPI ethanolamine phosphate transferase 3</fullName>
    </recommendedName>
</protein>